<name>A1BAT5_PARDP</name>
<feature type="transmembrane region" description="Helical" evidence="6">
    <location>
        <begin position="367"/>
        <end position="383"/>
    </location>
</feature>
<evidence type="ECO:0000259" key="7">
    <source>
        <dbReference type="Pfam" id="PF00881"/>
    </source>
</evidence>
<keyword evidence="10" id="KW-1185">Reference proteome</keyword>
<dbReference type="EMBL" id="CP000491">
    <property type="protein sequence ID" value="ABL72629.1"/>
    <property type="molecule type" value="Genomic_DNA"/>
</dbReference>
<organism evidence="9 10">
    <name type="scientific">Paracoccus denitrificans (strain Pd 1222)</name>
    <dbReference type="NCBI Taxonomy" id="318586"/>
    <lineage>
        <taxon>Bacteria</taxon>
        <taxon>Pseudomonadati</taxon>
        <taxon>Pseudomonadota</taxon>
        <taxon>Alphaproteobacteria</taxon>
        <taxon>Rhodobacterales</taxon>
        <taxon>Paracoccaceae</taxon>
        <taxon>Paracoccus</taxon>
    </lineage>
</organism>
<keyword evidence="9" id="KW-0614">Plasmid</keyword>
<feature type="transmembrane region" description="Helical" evidence="6">
    <location>
        <begin position="172"/>
        <end position="192"/>
    </location>
</feature>
<feature type="transmembrane region" description="Helical" evidence="6">
    <location>
        <begin position="225"/>
        <end position="246"/>
    </location>
</feature>
<evidence type="ECO:0000313" key="10">
    <source>
        <dbReference type="Proteomes" id="UP000000361"/>
    </source>
</evidence>
<dbReference type="GeneID" id="93454596"/>
<evidence type="ECO:0000256" key="3">
    <source>
        <dbReference type="ARBA" id="ARBA00022692"/>
    </source>
</evidence>
<dbReference type="InterPro" id="IPR029479">
    <property type="entry name" value="Nitroreductase"/>
</dbReference>
<dbReference type="PANTHER" id="PTHR32322">
    <property type="entry name" value="INNER MEMBRANE TRANSPORTER"/>
    <property type="match status" value="1"/>
</dbReference>
<dbReference type="InterPro" id="IPR037185">
    <property type="entry name" value="EmrE-like"/>
</dbReference>
<gene>
    <name evidence="9" type="ordered locus">Pden_4566</name>
</gene>
<keyword evidence="4 6" id="KW-1133">Transmembrane helix</keyword>
<feature type="transmembrane region" description="Helical" evidence="6">
    <location>
        <begin position="252"/>
        <end position="270"/>
    </location>
</feature>
<evidence type="ECO:0000256" key="2">
    <source>
        <dbReference type="ARBA" id="ARBA00007362"/>
    </source>
</evidence>
<dbReference type="OrthoDB" id="5430053at2"/>
<reference evidence="10" key="1">
    <citation type="submission" date="2006-12" db="EMBL/GenBank/DDBJ databases">
        <title>Complete sequence of plasmid 1 of Paracoccus denitrificans PD1222.</title>
        <authorList>
            <person name="Copeland A."/>
            <person name="Lucas S."/>
            <person name="Lapidus A."/>
            <person name="Barry K."/>
            <person name="Detter J.C."/>
            <person name="Glavina del Rio T."/>
            <person name="Hammon N."/>
            <person name="Israni S."/>
            <person name="Dalin E."/>
            <person name="Tice H."/>
            <person name="Pitluck S."/>
            <person name="Munk A.C."/>
            <person name="Brettin T."/>
            <person name="Bruce D."/>
            <person name="Han C."/>
            <person name="Tapia R."/>
            <person name="Gilna P."/>
            <person name="Schmutz J."/>
            <person name="Larimer F."/>
            <person name="Land M."/>
            <person name="Hauser L."/>
            <person name="Kyrpides N."/>
            <person name="Lykidis A."/>
            <person name="Spiro S."/>
            <person name="Richardson D.J."/>
            <person name="Moir J.W.B."/>
            <person name="Ferguson S.J."/>
            <person name="van Spanning R.J.M."/>
            <person name="Richardson P."/>
        </authorList>
    </citation>
    <scope>NUCLEOTIDE SEQUENCE [LARGE SCALE GENOMIC DNA]</scope>
    <source>
        <strain evidence="10">Pd 1222</strain>
        <plasmid evidence="10">pPD1222</plasmid>
    </source>
</reference>
<dbReference type="SUPFAM" id="SSF55469">
    <property type="entry name" value="FMN-dependent nitroreductase-like"/>
    <property type="match status" value="1"/>
</dbReference>
<comment type="subcellular location">
    <subcellularLocation>
        <location evidence="1">Membrane</location>
        <topology evidence="1">Multi-pass membrane protein</topology>
    </subcellularLocation>
</comment>
<evidence type="ECO:0000256" key="5">
    <source>
        <dbReference type="ARBA" id="ARBA00023136"/>
    </source>
</evidence>
<dbReference type="Proteomes" id="UP000000361">
    <property type="component" value="Chromosome 1"/>
</dbReference>
<feature type="transmembrane region" description="Helical" evidence="6">
    <location>
        <begin position="198"/>
        <end position="218"/>
    </location>
</feature>
<keyword evidence="3 6" id="KW-0812">Transmembrane</keyword>
<dbReference type="GO" id="GO:0016020">
    <property type="term" value="C:membrane"/>
    <property type="evidence" value="ECO:0007669"/>
    <property type="project" value="UniProtKB-SubCell"/>
</dbReference>
<evidence type="ECO:0000256" key="6">
    <source>
        <dbReference type="SAM" id="Phobius"/>
    </source>
</evidence>
<feature type="domain" description="EamA" evidence="8">
    <location>
        <begin position="115"/>
        <end position="241"/>
    </location>
</feature>
<dbReference type="Pfam" id="PF00892">
    <property type="entry name" value="EamA"/>
    <property type="match status" value="2"/>
</dbReference>
<dbReference type="InterPro" id="IPR050638">
    <property type="entry name" value="AA-Vitamin_Transporters"/>
</dbReference>
<evidence type="ECO:0000313" key="9">
    <source>
        <dbReference type="EMBL" id="ABL72629.1"/>
    </source>
</evidence>
<dbReference type="Pfam" id="PF00881">
    <property type="entry name" value="Nitroreductase"/>
    <property type="match status" value="1"/>
</dbReference>
<evidence type="ECO:0008006" key="11">
    <source>
        <dbReference type="Google" id="ProtNLM"/>
    </source>
</evidence>
<dbReference type="PANTHER" id="PTHR32322:SF2">
    <property type="entry name" value="EAMA DOMAIN-CONTAINING PROTEIN"/>
    <property type="match status" value="1"/>
</dbReference>
<feature type="transmembrane region" description="Helical" evidence="6">
    <location>
        <begin position="313"/>
        <end position="330"/>
    </location>
</feature>
<feature type="transmembrane region" description="Helical" evidence="6">
    <location>
        <begin position="277"/>
        <end position="301"/>
    </location>
</feature>
<sequence length="395" mass="41149">MPPLAVGSWVAAVEQTYAADAGMRRDEAIRSATPGAAFPIFAAQAHGLASCPMVGFDAERLAREFALAADEIPVLLVAVGHAAEGNRPQKPRLPVAQILTTLQQPEVDMPKPSDILLTALAPAVWGSTYIVATELLPGAPPLSVAAIRALPTGLILLLLVRQLPKGDWLWRSFVLGALNFTVFWALLFVAAYRLPGGIAATVGAVQPLIVVFAASAVLGTRIRVLSVLAAVMGMAGVALLVLQDGAVPDMPGIAAALGGAFSMAFGTVLTRKWRPPVSALVLTAWQLTAGGLLLLPLALLLDPPMPPLDAANAAGMGYLVLFTALTYILWFRGVARLEPAAVSSLGFLSPLTAILLGWAILGQALSASQMIGAAVVVASIWLSQRATPSRQVHAR</sequence>
<evidence type="ECO:0000259" key="8">
    <source>
        <dbReference type="Pfam" id="PF00892"/>
    </source>
</evidence>
<dbReference type="HOGENOM" id="CLU_033863_2_2_5"/>
<evidence type="ECO:0000256" key="4">
    <source>
        <dbReference type="ARBA" id="ARBA00022989"/>
    </source>
</evidence>
<feature type="domain" description="EamA" evidence="8">
    <location>
        <begin position="251"/>
        <end position="382"/>
    </location>
</feature>
<dbReference type="InterPro" id="IPR000415">
    <property type="entry name" value="Nitroreductase-like"/>
</dbReference>
<dbReference type="Gene3D" id="3.40.109.10">
    <property type="entry name" value="NADH Oxidase"/>
    <property type="match status" value="1"/>
</dbReference>
<feature type="domain" description="Nitroreductase" evidence="7">
    <location>
        <begin position="20"/>
        <end position="81"/>
    </location>
</feature>
<dbReference type="RefSeq" id="WP_011750790.1">
    <property type="nucleotide sequence ID" value="NC_008688.1"/>
</dbReference>
<feature type="transmembrane region" description="Helical" evidence="6">
    <location>
        <begin position="342"/>
        <end position="361"/>
    </location>
</feature>
<comment type="similarity">
    <text evidence="2">Belongs to the EamA transporter family.</text>
</comment>
<feature type="transmembrane region" description="Helical" evidence="6">
    <location>
        <begin position="138"/>
        <end position="160"/>
    </location>
</feature>
<dbReference type="GO" id="GO:0016491">
    <property type="term" value="F:oxidoreductase activity"/>
    <property type="evidence" value="ECO:0007669"/>
    <property type="project" value="InterPro"/>
</dbReference>
<dbReference type="SUPFAM" id="SSF103481">
    <property type="entry name" value="Multidrug resistance efflux transporter EmrE"/>
    <property type="match status" value="2"/>
</dbReference>
<protein>
    <recommendedName>
        <fullName evidence="11">EamA family transporter</fullName>
    </recommendedName>
</protein>
<dbReference type="eggNOG" id="COG0697">
    <property type="taxonomic scope" value="Bacteria"/>
</dbReference>
<dbReference type="AlphaFoldDB" id="A1BAT5"/>
<dbReference type="InterPro" id="IPR000620">
    <property type="entry name" value="EamA_dom"/>
</dbReference>
<geneLocation type="plasmid" evidence="10">
    <name>pPD1222</name>
</geneLocation>
<dbReference type="EnsemblBacteria" id="ABL72629">
    <property type="protein sequence ID" value="ABL72629"/>
    <property type="gene ID" value="Pden_4566"/>
</dbReference>
<keyword evidence="5 6" id="KW-0472">Membrane</keyword>
<evidence type="ECO:0000256" key="1">
    <source>
        <dbReference type="ARBA" id="ARBA00004141"/>
    </source>
</evidence>
<dbReference type="eggNOG" id="COG0778">
    <property type="taxonomic scope" value="Bacteria"/>
</dbReference>
<accession>A1BAT5</accession>
<dbReference type="KEGG" id="pde:Pden_4566"/>
<proteinExistence type="inferred from homology"/>